<dbReference type="Proteomes" id="UP000594468">
    <property type="component" value="Chromosome"/>
</dbReference>
<keyword evidence="6 7" id="KW-0119">Carbohydrate metabolism</keyword>
<dbReference type="GO" id="GO:0005975">
    <property type="term" value="P:carbohydrate metabolic process"/>
    <property type="evidence" value="ECO:0007669"/>
    <property type="project" value="UniProtKB-UniRule"/>
</dbReference>
<dbReference type="PANTHER" id="PTHR36204">
    <property type="entry name" value="N-ACETYLMANNOSAMINE-6-PHOSPHATE 2-EPIMERASE-RELATED"/>
    <property type="match status" value="1"/>
</dbReference>
<evidence type="ECO:0000313" key="9">
    <source>
        <dbReference type="Proteomes" id="UP000594468"/>
    </source>
</evidence>
<evidence type="ECO:0000256" key="7">
    <source>
        <dbReference type="HAMAP-Rule" id="MF_01235"/>
    </source>
</evidence>
<name>A0A7S8E7Z8_9CHLR</name>
<dbReference type="GO" id="GO:0005829">
    <property type="term" value="C:cytosol"/>
    <property type="evidence" value="ECO:0007669"/>
    <property type="project" value="TreeGrafter"/>
</dbReference>
<evidence type="ECO:0000256" key="2">
    <source>
        <dbReference type="ARBA" id="ARBA00002147"/>
    </source>
</evidence>
<dbReference type="EMBL" id="CP062983">
    <property type="protein sequence ID" value="QPC82025.1"/>
    <property type="molecule type" value="Genomic_DNA"/>
</dbReference>
<dbReference type="PANTHER" id="PTHR36204:SF1">
    <property type="entry name" value="N-ACETYLMANNOSAMINE-6-PHOSPHATE 2-EPIMERASE-RELATED"/>
    <property type="match status" value="1"/>
</dbReference>
<comment type="function">
    <text evidence="2 7">Converts N-acetylmannosamine-6-phosphate (ManNAc-6-P) to N-acetylglucosamine-6-phosphate (GlcNAc-6-P).</text>
</comment>
<comment type="pathway">
    <text evidence="3 7">Amino-sugar metabolism; N-acetylneuraminate degradation; D-fructose 6-phosphate from N-acetylneuraminate: step 3/5.</text>
</comment>
<evidence type="ECO:0000313" key="8">
    <source>
        <dbReference type="EMBL" id="QPC82025.1"/>
    </source>
</evidence>
<dbReference type="Pfam" id="PF04131">
    <property type="entry name" value="NanE"/>
    <property type="match status" value="1"/>
</dbReference>
<dbReference type="UniPathway" id="UPA00629">
    <property type="reaction ID" value="UER00682"/>
</dbReference>
<dbReference type="KEGG" id="pmet:G4Y79_20405"/>
<dbReference type="SUPFAM" id="SSF51366">
    <property type="entry name" value="Ribulose-phoshate binding barrel"/>
    <property type="match status" value="1"/>
</dbReference>
<evidence type="ECO:0000256" key="6">
    <source>
        <dbReference type="ARBA" id="ARBA00023277"/>
    </source>
</evidence>
<dbReference type="EC" id="5.1.3.9" evidence="7"/>
<evidence type="ECO:0000256" key="3">
    <source>
        <dbReference type="ARBA" id="ARBA00005081"/>
    </source>
</evidence>
<reference evidence="8 9" key="1">
    <citation type="submission" date="2020-02" db="EMBL/GenBank/DDBJ databases">
        <authorList>
            <person name="Zheng R.K."/>
            <person name="Sun C.M."/>
        </authorList>
    </citation>
    <scope>NUCLEOTIDE SEQUENCE [LARGE SCALE GENOMIC DNA]</scope>
    <source>
        <strain evidence="9">rifampicinis</strain>
    </source>
</reference>
<dbReference type="CDD" id="cd04729">
    <property type="entry name" value="NanE"/>
    <property type="match status" value="1"/>
</dbReference>
<organism evidence="8 9">
    <name type="scientific">Phototrophicus methaneseepsis</name>
    <dbReference type="NCBI Taxonomy" id="2710758"/>
    <lineage>
        <taxon>Bacteria</taxon>
        <taxon>Bacillati</taxon>
        <taxon>Chloroflexota</taxon>
        <taxon>Candidatus Thermofontia</taxon>
        <taxon>Phototrophicales</taxon>
        <taxon>Phototrophicaceae</taxon>
        <taxon>Phototrophicus</taxon>
    </lineage>
</organism>
<dbReference type="RefSeq" id="WP_195170095.1">
    <property type="nucleotide sequence ID" value="NZ_CP062983.1"/>
</dbReference>
<comment type="similarity">
    <text evidence="4 7">Belongs to the NanE family.</text>
</comment>
<sequence>MDKDAFIEQVRNKLIVSCQALPDEPLYGAQIMARMAVAAQIGGASAIRANSPADIQAIKAAVDLPVIGLYKQGDTGIYITPTHEAILAVIAAGCDVVALDATLRPRPSEASLQTLFETIHAQGKLILADVSTFEEGQNAQALGADFVAPTLSGYTEYTPKLDGPDFELIARLAAELNIPTIAEGRIHTPAQARQALDSGALAVVVGSAITRPRLITKSFVDALL</sequence>
<dbReference type="AlphaFoldDB" id="A0A7S8E7Z8"/>
<comment type="catalytic activity">
    <reaction evidence="1 7">
        <text>an N-acyl-D-glucosamine 6-phosphate = an N-acyl-D-mannosamine 6-phosphate</text>
        <dbReference type="Rhea" id="RHEA:23932"/>
        <dbReference type="ChEBI" id="CHEBI:57599"/>
        <dbReference type="ChEBI" id="CHEBI:57666"/>
        <dbReference type="EC" id="5.1.3.9"/>
    </reaction>
</comment>
<evidence type="ECO:0000256" key="1">
    <source>
        <dbReference type="ARBA" id="ARBA00000056"/>
    </source>
</evidence>
<gene>
    <name evidence="7" type="primary">nanE</name>
    <name evidence="8" type="ORF">G4Y79_20405</name>
</gene>
<dbReference type="InterPro" id="IPR007260">
    <property type="entry name" value="NanE"/>
</dbReference>
<proteinExistence type="inferred from homology"/>
<keyword evidence="5 7" id="KW-0413">Isomerase</keyword>
<dbReference type="GO" id="GO:0006053">
    <property type="term" value="P:N-acetylmannosamine catabolic process"/>
    <property type="evidence" value="ECO:0007669"/>
    <property type="project" value="TreeGrafter"/>
</dbReference>
<dbReference type="InterPro" id="IPR013785">
    <property type="entry name" value="Aldolase_TIM"/>
</dbReference>
<evidence type="ECO:0000256" key="4">
    <source>
        <dbReference type="ARBA" id="ARBA00007439"/>
    </source>
</evidence>
<dbReference type="HAMAP" id="MF_01235">
    <property type="entry name" value="ManNAc6P_epimer"/>
    <property type="match status" value="1"/>
</dbReference>
<dbReference type="GO" id="GO:0047465">
    <property type="term" value="F:N-acylglucosamine-6-phosphate 2-epimerase activity"/>
    <property type="evidence" value="ECO:0007669"/>
    <property type="project" value="UniProtKB-EC"/>
</dbReference>
<accession>A0A7S8E7Z8</accession>
<dbReference type="NCBIfam" id="NF002231">
    <property type="entry name" value="PRK01130.1"/>
    <property type="match status" value="1"/>
</dbReference>
<keyword evidence="9" id="KW-1185">Reference proteome</keyword>
<evidence type="ECO:0000256" key="5">
    <source>
        <dbReference type="ARBA" id="ARBA00023235"/>
    </source>
</evidence>
<dbReference type="FunFam" id="3.20.20.70:FF:000035">
    <property type="entry name" value="Putative N-acetylmannosamine-6-phosphate 2-epimerase"/>
    <property type="match status" value="1"/>
</dbReference>
<dbReference type="GO" id="GO:0019262">
    <property type="term" value="P:N-acetylneuraminate catabolic process"/>
    <property type="evidence" value="ECO:0007669"/>
    <property type="project" value="UniProtKB-UniRule"/>
</dbReference>
<dbReference type="InterPro" id="IPR011060">
    <property type="entry name" value="RibuloseP-bd_barrel"/>
</dbReference>
<dbReference type="Gene3D" id="3.20.20.70">
    <property type="entry name" value="Aldolase class I"/>
    <property type="match status" value="1"/>
</dbReference>
<protein>
    <recommendedName>
        <fullName evidence="7">Putative N-acetylmannosamine-6-phosphate 2-epimerase</fullName>
        <ecNumber evidence="7">5.1.3.9</ecNumber>
    </recommendedName>
    <alternativeName>
        <fullName evidence="7">ManNAc-6-P epimerase</fullName>
    </alternativeName>
</protein>